<proteinExistence type="predicted"/>
<gene>
    <name evidence="1" type="ORF">SMD11_1255</name>
</gene>
<dbReference type="EMBL" id="CP021744">
    <property type="protein sequence ID" value="ARZ66916.1"/>
    <property type="molecule type" value="Genomic_DNA"/>
</dbReference>
<sequence length="304" mass="33737">MEWGYTYVSIRGSNGEGEEIPLTGSQGKDWPAVMLLPGAQGLTMPPVEVHGDSSPNLHGSIYRSSRYAQREVMLPVYLHGVDRRTLRRLKDKLTDALDPQNGYCVVKFTEADSRPRYLRCYYKGGVEGDEGEDSAGFHWARYGIQLTAHDPFFYSDAVQVAEWTFGKGEPFLSTRQGLFPLRLTQGLVSTPDLAVHNPGSVEAWPQWELRGPVRAFTVRLGEQSFAIPPSSADAVPAGRTLTIDTRPGHKVLRDEQGTNYWPRLAANPQLWALPSGPSRISVELAPGSAASSLRLSFQPRYKTY</sequence>
<evidence type="ECO:0000313" key="2">
    <source>
        <dbReference type="Proteomes" id="UP000195755"/>
    </source>
</evidence>
<evidence type="ECO:0008006" key="3">
    <source>
        <dbReference type="Google" id="ProtNLM"/>
    </source>
</evidence>
<protein>
    <recommendedName>
        <fullName evidence="3">Phage tail protein</fullName>
    </recommendedName>
</protein>
<reference evidence="1 2" key="1">
    <citation type="submission" date="2017-06" db="EMBL/GenBank/DDBJ databases">
        <title>Streptomyces albireticuli Genome sequencing and assembly.</title>
        <authorList>
            <person name="Wang Y."/>
            <person name="Du B."/>
            <person name="Ding Y."/>
            <person name="Liu H."/>
            <person name="Hou Q."/>
            <person name="Liu K."/>
            <person name="Yao L."/>
            <person name="Wang C."/>
        </authorList>
    </citation>
    <scope>NUCLEOTIDE SEQUENCE [LARGE SCALE GENOMIC DNA]</scope>
    <source>
        <strain evidence="1 2">MDJK11</strain>
    </source>
</reference>
<evidence type="ECO:0000313" key="1">
    <source>
        <dbReference type="EMBL" id="ARZ66916.1"/>
    </source>
</evidence>
<dbReference type="Proteomes" id="UP000195755">
    <property type="component" value="Chromosome"/>
</dbReference>
<dbReference type="Gene3D" id="2.40.30.200">
    <property type="match status" value="1"/>
</dbReference>
<organism evidence="1 2">
    <name type="scientific">Streptomyces albireticuli</name>
    <dbReference type="NCBI Taxonomy" id="1940"/>
    <lineage>
        <taxon>Bacteria</taxon>
        <taxon>Bacillati</taxon>
        <taxon>Actinomycetota</taxon>
        <taxon>Actinomycetes</taxon>
        <taxon>Kitasatosporales</taxon>
        <taxon>Streptomycetaceae</taxon>
        <taxon>Streptomyces</taxon>
    </lineage>
</organism>
<dbReference type="AlphaFoldDB" id="A0A1Z2KY14"/>
<dbReference type="RefSeq" id="WP_234365923.1">
    <property type="nucleotide sequence ID" value="NZ_CP021744.1"/>
</dbReference>
<dbReference type="KEGG" id="salj:SMD11_1255"/>
<accession>A0A1Z2KY14</accession>
<name>A0A1Z2KY14_9ACTN</name>